<feature type="compositionally biased region" description="Polar residues" evidence="1">
    <location>
        <begin position="215"/>
        <end position="231"/>
    </location>
</feature>
<evidence type="ECO:0000313" key="2">
    <source>
        <dbReference type="EMBL" id="CAA9998718.1"/>
    </source>
</evidence>
<feature type="region of interest" description="Disordered" evidence="1">
    <location>
        <begin position="78"/>
        <end position="97"/>
    </location>
</feature>
<protein>
    <submittedName>
        <fullName evidence="2">Uncharacterized protein</fullName>
    </submittedName>
</protein>
<evidence type="ECO:0000313" key="3">
    <source>
        <dbReference type="Proteomes" id="UP000479000"/>
    </source>
</evidence>
<dbReference type="AlphaFoldDB" id="A0A6H5G778"/>
<sequence>MILESEAPESEDRESGDPDSRTVTDGAQPEEREAAQTLMVVEDVKFENARTASDDEGEFAVDRSQPQQLSKLDVLGPDLQINPNYSESDDSQKPVAQPFDITNNFVTTDYQLSETGESGNQSILSETDCESDSAAIVLELPAQLLNKDERPSRDAESLRGAEMLFFSGVTNSGTGQENMTPILFFGPQAGNFVEEKIVYQVASGRHTDDSYHVSQASLPRSQISNDGQSPPTLEYEDEDQHNSRDIVKKMPSVDARTLFSKRLRSLWPATHYVILWRFSIYEHTWLPIQRHAYTAPMTNDHFLNVLYPYDSIS</sequence>
<dbReference type="EMBL" id="CADCXU010007309">
    <property type="protein sequence ID" value="CAA9998718.1"/>
    <property type="molecule type" value="Genomic_DNA"/>
</dbReference>
<proteinExistence type="predicted"/>
<evidence type="ECO:0000256" key="1">
    <source>
        <dbReference type="SAM" id="MobiDB-lite"/>
    </source>
</evidence>
<feature type="region of interest" description="Disordered" evidence="1">
    <location>
        <begin position="1"/>
        <end position="71"/>
    </location>
</feature>
<gene>
    <name evidence="2" type="ORF">NTEN_LOCUS5001</name>
</gene>
<organism evidence="2 3">
    <name type="scientific">Nesidiocoris tenuis</name>
    <dbReference type="NCBI Taxonomy" id="355587"/>
    <lineage>
        <taxon>Eukaryota</taxon>
        <taxon>Metazoa</taxon>
        <taxon>Ecdysozoa</taxon>
        <taxon>Arthropoda</taxon>
        <taxon>Hexapoda</taxon>
        <taxon>Insecta</taxon>
        <taxon>Pterygota</taxon>
        <taxon>Neoptera</taxon>
        <taxon>Paraneoptera</taxon>
        <taxon>Hemiptera</taxon>
        <taxon>Heteroptera</taxon>
        <taxon>Panheteroptera</taxon>
        <taxon>Cimicomorpha</taxon>
        <taxon>Miridae</taxon>
        <taxon>Dicyphina</taxon>
        <taxon>Nesidiocoris</taxon>
    </lineage>
</organism>
<accession>A0A6H5G778</accession>
<reference evidence="2 3" key="1">
    <citation type="submission" date="2020-02" db="EMBL/GenBank/DDBJ databases">
        <authorList>
            <person name="Ferguson B K."/>
        </authorList>
    </citation>
    <scope>NUCLEOTIDE SEQUENCE [LARGE SCALE GENOMIC DNA]</scope>
</reference>
<keyword evidence="3" id="KW-1185">Reference proteome</keyword>
<feature type="region of interest" description="Disordered" evidence="1">
    <location>
        <begin position="215"/>
        <end position="244"/>
    </location>
</feature>
<name>A0A6H5G778_9HEMI</name>
<feature type="compositionally biased region" description="Acidic residues" evidence="1">
    <location>
        <begin position="1"/>
        <end position="12"/>
    </location>
</feature>
<dbReference type="Proteomes" id="UP000479000">
    <property type="component" value="Unassembled WGS sequence"/>
</dbReference>
<feature type="compositionally biased region" description="Basic and acidic residues" evidence="1">
    <location>
        <begin position="13"/>
        <end position="22"/>
    </location>
</feature>